<dbReference type="Gene3D" id="1.25.10.10">
    <property type="entry name" value="Leucine-rich Repeat Variant"/>
    <property type="match status" value="1"/>
</dbReference>
<evidence type="ECO:0000256" key="2">
    <source>
        <dbReference type="ARBA" id="ARBA00004642"/>
    </source>
</evidence>
<evidence type="ECO:0000259" key="5">
    <source>
        <dbReference type="Pfam" id="PF12333"/>
    </source>
</evidence>
<dbReference type="InterPro" id="IPR024679">
    <property type="entry name" value="Ipi1_N"/>
</dbReference>
<accession>A0ABM0MHX0</accession>
<dbReference type="InterPro" id="IPR011989">
    <property type="entry name" value="ARM-like"/>
</dbReference>
<reference evidence="8" key="1">
    <citation type="submission" date="2025-08" db="UniProtKB">
        <authorList>
            <consortium name="RefSeq"/>
        </authorList>
    </citation>
    <scope>IDENTIFICATION</scope>
    <source>
        <tissue evidence="8">Testes</tissue>
    </source>
</reference>
<evidence type="ECO:0000256" key="3">
    <source>
        <dbReference type="ARBA" id="ARBA00006427"/>
    </source>
</evidence>
<dbReference type="Proteomes" id="UP000694865">
    <property type="component" value="Unplaced"/>
</dbReference>
<name>A0ABM0MHX0_SACKO</name>
<dbReference type="Pfam" id="PF25781">
    <property type="entry name" value="TPR_TEX10"/>
    <property type="match status" value="2"/>
</dbReference>
<keyword evidence="7" id="KW-1185">Reference proteome</keyword>
<sequence length="973" mass="112004">MGRTARKKREKRKDFQKVKLRVGKKKQPAVNATNVNFRSQAIHIKEQLKTDSSQPTNRRKQTVQELFSHLNHYNSSIRQDSLLGLKDLFVQHPQQISNHLSNVLEHVSSLFTDSEHDVRRTAIGLLQYIFPHLSANQVSPFFGILNSHLCCAMTHIFEDIRFDSLKVLDLVLQYFPELVTKHSNQLVPNFVNQISKSSGAAKSSRILTVNPSSKLSSQKWRRKVLQRLYQFLKALLESQNKTTSLNNKAGQCIVKWDNMKSVHVQVFSAPEPKSTPIFTLRSTSRLGKSTEDEYLSRPEELLGFIRNLVPILLQIWVEANPENQLSFESMETFYGILSILQLLWRQMSDISTSEDGCMDKLLSSHIKDFHHHLMTCFPYASHEPLQTRKPQKVQSVTGVALNLCVCEVMSYFITEGNSKEKWVKSLVDYVCGILREQKQILMENLQTILQFIRRLLNVLKNTDILGKLVKSLYSYYKVCHLLSQNKRLVIEFFSSLVIHNVYGYKITERFAVISKWLQGLPQLLLNIKTHCRSTTTEILHVMSVTASQRNEQLMVCLQENVRQIVDPGQGVLLLLPTENQRQIIELLYHVPNITLETFIFLADCCHDNRLSSENVAYLLQILFFRYQNATSNMKAMNIEPIAFDNVDYLRFLFSVLLGRSPHKAVCGCLAMLSSKDQVWEIFQTAVQNYLSKVTHLPIPTLSAVLLSILHLYPGNTDASLSNRELTDAIVMCCLAALYHTSQVYRSGCYTEDSWVMNLVAMVTGVMVTLNEIWESFPHYLNSVLDDSLSEDNLRGIALIIIKLLQTTELNSRVKESEEIMQSIIESIIVKGYVGSPGVISTLADISVEPWYDAVEPWYDAVEPRYYAVEPRYYAVEPWYDAVEPWYNAVEPRYEAVEPWYNAVEPRYDAVKPRYDAVEPRYDAVEPWYDAVEPRYYAVEPWYDVVEPWYDAVEPRYDAVKPRITDIQKLTVNG</sequence>
<evidence type="ECO:0000313" key="7">
    <source>
        <dbReference type="Proteomes" id="UP000694865"/>
    </source>
</evidence>
<dbReference type="Pfam" id="PF12333">
    <property type="entry name" value="Ipi1_N"/>
    <property type="match status" value="1"/>
</dbReference>
<dbReference type="RefSeq" id="XP_006819611.1">
    <property type="nucleotide sequence ID" value="XM_006819548.1"/>
</dbReference>
<evidence type="ECO:0000259" key="6">
    <source>
        <dbReference type="Pfam" id="PF25781"/>
    </source>
</evidence>
<evidence type="ECO:0000313" key="8">
    <source>
        <dbReference type="RefSeq" id="XP_006819611.1"/>
    </source>
</evidence>
<dbReference type="GeneID" id="102808275"/>
<gene>
    <name evidence="8" type="primary">LOC102808275</name>
</gene>
<evidence type="ECO:0000256" key="1">
    <source>
        <dbReference type="ARBA" id="ARBA00004604"/>
    </source>
</evidence>
<feature type="domain" description="Pre-rRNA-processing protein Ipi1 N-terminal" evidence="5">
    <location>
        <begin position="137"/>
        <end position="232"/>
    </location>
</feature>
<feature type="domain" description="TEX10-like TPR repeats" evidence="6">
    <location>
        <begin position="512"/>
        <end position="660"/>
    </location>
</feature>
<comment type="similarity">
    <text evidence="3">Belongs to the IPI1/TEX10 family.</text>
</comment>
<evidence type="ECO:0000256" key="4">
    <source>
        <dbReference type="ARBA" id="ARBA00023242"/>
    </source>
</evidence>
<dbReference type="InterPro" id="IPR016024">
    <property type="entry name" value="ARM-type_fold"/>
</dbReference>
<proteinExistence type="inferred from homology"/>
<dbReference type="PANTHER" id="PTHR16056:SF2">
    <property type="entry name" value="TESTIS-EXPRESSED PROTEIN 10"/>
    <property type="match status" value="1"/>
</dbReference>
<keyword evidence="4" id="KW-0539">Nucleus</keyword>
<protein>
    <submittedName>
        <fullName evidence="8">Testis-expressed sequence 10 protein-like</fullName>
    </submittedName>
</protein>
<dbReference type="PANTHER" id="PTHR16056">
    <property type="entry name" value="REGULATOR OF MICROTUBULE DYNAMICS PROTEIN"/>
    <property type="match status" value="1"/>
</dbReference>
<dbReference type="SUPFAM" id="SSF48371">
    <property type="entry name" value="ARM repeat"/>
    <property type="match status" value="1"/>
</dbReference>
<comment type="subcellular location">
    <subcellularLocation>
        <location evidence="1">Nucleus</location>
        <location evidence="1">Nucleolus</location>
    </subcellularLocation>
    <subcellularLocation>
        <location evidence="2">Nucleus</location>
        <location evidence="2">Nucleoplasm</location>
    </subcellularLocation>
</comment>
<dbReference type="InterPro" id="IPR057949">
    <property type="entry name" value="TPR_TEX10"/>
</dbReference>
<organism evidence="7 8">
    <name type="scientific">Saccoglossus kowalevskii</name>
    <name type="common">Acorn worm</name>
    <dbReference type="NCBI Taxonomy" id="10224"/>
    <lineage>
        <taxon>Eukaryota</taxon>
        <taxon>Metazoa</taxon>
        <taxon>Hemichordata</taxon>
        <taxon>Enteropneusta</taxon>
        <taxon>Harrimaniidae</taxon>
        <taxon>Saccoglossus</taxon>
    </lineage>
</organism>
<feature type="domain" description="TEX10-like TPR repeats" evidence="6">
    <location>
        <begin position="663"/>
        <end position="827"/>
    </location>
</feature>